<dbReference type="Proteomes" id="UP000266144">
    <property type="component" value="Unassembled WGS sequence"/>
</dbReference>
<sequence length="78" mass="8765">MQNDKEIREIKTSLNCLSNHKEIRGLSPSPCASMSFTPSLYIFSHGEAFEARANIEKTKKAKTLSVSANSSHKDYYII</sequence>
<evidence type="ECO:0000313" key="2">
    <source>
        <dbReference type="Proteomes" id="UP000266144"/>
    </source>
</evidence>
<organism evidence="1 2">
    <name type="scientific">Streptococcus pseudopneumoniae</name>
    <dbReference type="NCBI Taxonomy" id="257758"/>
    <lineage>
        <taxon>Bacteria</taxon>
        <taxon>Bacillati</taxon>
        <taxon>Bacillota</taxon>
        <taxon>Bacilli</taxon>
        <taxon>Lactobacillales</taxon>
        <taxon>Streptococcaceae</taxon>
        <taxon>Streptococcus</taxon>
    </lineage>
</organism>
<evidence type="ECO:0000313" key="1">
    <source>
        <dbReference type="EMBL" id="RJP84467.1"/>
    </source>
</evidence>
<reference evidence="2" key="1">
    <citation type="submission" date="2018-02" db="EMBL/GenBank/DDBJ databases">
        <authorList>
            <person name="Handem S."/>
        </authorList>
    </citation>
    <scope>NUCLEOTIDE SEQUENCE [LARGE SCALE GENOMIC DNA]</scope>
    <source>
        <strain evidence="2">Spain939</strain>
    </source>
</reference>
<proteinExistence type="predicted"/>
<comment type="caution">
    <text evidence="1">The sequence shown here is derived from an EMBL/GenBank/DDBJ whole genome shotgun (WGS) entry which is preliminary data.</text>
</comment>
<name>A0A3A4S860_9STRE</name>
<accession>A0A3A4S860</accession>
<protein>
    <submittedName>
        <fullName evidence="1">Uncharacterized protein</fullName>
    </submittedName>
</protein>
<dbReference type="AlphaFoldDB" id="A0A3A4S860"/>
<gene>
    <name evidence="1" type="ORF">C5O68_01085</name>
</gene>
<dbReference type="EMBL" id="PTQV01000003">
    <property type="protein sequence ID" value="RJP84467.1"/>
    <property type="molecule type" value="Genomic_DNA"/>
</dbReference>